<evidence type="ECO:0000313" key="1">
    <source>
        <dbReference type="EMBL" id="KAJ8671542.1"/>
    </source>
</evidence>
<dbReference type="Proteomes" id="UP001239111">
    <property type="component" value="Chromosome 3"/>
</dbReference>
<keyword evidence="2" id="KW-1185">Reference proteome</keyword>
<name>A0ACC2NKB1_9HYME</name>
<dbReference type="EMBL" id="CM056743">
    <property type="protein sequence ID" value="KAJ8671542.1"/>
    <property type="molecule type" value="Genomic_DNA"/>
</dbReference>
<comment type="caution">
    <text evidence="1">The sequence shown here is derived from an EMBL/GenBank/DDBJ whole genome shotgun (WGS) entry which is preliminary data.</text>
</comment>
<protein>
    <submittedName>
        <fullName evidence="1">Uncharacterized protein</fullName>
    </submittedName>
</protein>
<reference evidence="1" key="1">
    <citation type="submission" date="2023-04" db="EMBL/GenBank/DDBJ databases">
        <title>A chromosome-level genome assembly of the parasitoid wasp Eretmocerus hayati.</title>
        <authorList>
            <person name="Zhong Y."/>
            <person name="Liu S."/>
            <person name="Liu Y."/>
        </authorList>
    </citation>
    <scope>NUCLEOTIDE SEQUENCE</scope>
    <source>
        <strain evidence="1">ZJU_SS_LIU_2023</strain>
    </source>
</reference>
<evidence type="ECO:0000313" key="2">
    <source>
        <dbReference type="Proteomes" id="UP001239111"/>
    </source>
</evidence>
<gene>
    <name evidence="1" type="ORF">QAD02_002801</name>
</gene>
<organism evidence="1 2">
    <name type="scientific">Eretmocerus hayati</name>
    <dbReference type="NCBI Taxonomy" id="131215"/>
    <lineage>
        <taxon>Eukaryota</taxon>
        <taxon>Metazoa</taxon>
        <taxon>Ecdysozoa</taxon>
        <taxon>Arthropoda</taxon>
        <taxon>Hexapoda</taxon>
        <taxon>Insecta</taxon>
        <taxon>Pterygota</taxon>
        <taxon>Neoptera</taxon>
        <taxon>Endopterygota</taxon>
        <taxon>Hymenoptera</taxon>
        <taxon>Apocrita</taxon>
        <taxon>Proctotrupomorpha</taxon>
        <taxon>Chalcidoidea</taxon>
        <taxon>Aphelinidae</taxon>
        <taxon>Aphelininae</taxon>
        <taxon>Eretmocerus</taxon>
    </lineage>
</organism>
<proteinExistence type="predicted"/>
<sequence length="179" mass="19936">MLNVNKFRHNDRFAKKRSINRDQNALAAIAEAKKKKKEISERENQPGPPSQAEINGVSGFLSLCNIVNERRFGLHPVSNVRCEQYNMESREPTGKTDRKLPNINETGILGTIYSGAGCTTLNKNLATANILPVAVSACKRYERVGGPAIEEAAKESCMRAALEERRLVLENLQKLRSEL</sequence>
<accession>A0ACC2NKB1</accession>